<sequence>ERAGPRAGLRAPEPLARAARLPGAAGRAGGAPRHGQAARAEGAPFRPPRSGL</sequence>
<feature type="region of interest" description="Disordered" evidence="1">
    <location>
        <begin position="1"/>
        <end position="52"/>
    </location>
</feature>
<feature type="non-terminal residue" evidence="2">
    <location>
        <position position="1"/>
    </location>
</feature>
<reference evidence="2" key="1">
    <citation type="submission" date="2020-02" db="EMBL/GenBank/DDBJ databases">
        <authorList>
            <person name="Meier V. D."/>
        </authorList>
    </citation>
    <scope>NUCLEOTIDE SEQUENCE</scope>
    <source>
        <strain evidence="2">AVDCRST_MAG30</strain>
    </source>
</reference>
<dbReference type="AlphaFoldDB" id="A0A6J4S199"/>
<evidence type="ECO:0000256" key="1">
    <source>
        <dbReference type="SAM" id="MobiDB-lite"/>
    </source>
</evidence>
<feature type="non-terminal residue" evidence="2">
    <location>
        <position position="52"/>
    </location>
</feature>
<evidence type="ECO:0000313" key="2">
    <source>
        <dbReference type="EMBL" id="CAA9482349.1"/>
    </source>
</evidence>
<accession>A0A6J4S199</accession>
<proteinExistence type="predicted"/>
<protein>
    <submittedName>
        <fullName evidence="2">Uncharacterized protein</fullName>
    </submittedName>
</protein>
<gene>
    <name evidence="2" type="ORF">AVDCRST_MAG30-875</name>
</gene>
<feature type="compositionally biased region" description="Low complexity" evidence="1">
    <location>
        <begin position="1"/>
        <end position="40"/>
    </location>
</feature>
<dbReference type="EMBL" id="CADCVS010000144">
    <property type="protein sequence ID" value="CAA9482349.1"/>
    <property type="molecule type" value="Genomic_DNA"/>
</dbReference>
<organism evidence="2">
    <name type="scientific">uncultured Solirubrobacteraceae bacterium</name>
    <dbReference type="NCBI Taxonomy" id="1162706"/>
    <lineage>
        <taxon>Bacteria</taxon>
        <taxon>Bacillati</taxon>
        <taxon>Actinomycetota</taxon>
        <taxon>Thermoleophilia</taxon>
        <taxon>Solirubrobacterales</taxon>
        <taxon>Solirubrobacteraceae</taxon>
        <taxon>environmental samples</taxon>
    </lineage>
</organism>
<name>A0A6J4S199_9ACTN</name>